<dbReference type="Gene3D" id="1.10.510.10">
    <property type="entry name" value="Transferase(Phosphotransferase) domain 1"/>
    <property type="match status" value="1"/>
</dbReference>
<organism evidence="4 5">
    <name type="scientific">Chlamydomonas incerta</name>
    <dbReference type="NCBI Taxonomy" id="51695"/>
    <lineage>
        <taxon>Eukaryota</taxon>
        <taxon>Viridiplantae</taxon>
        <taxon>Chlorophyta</taxon>
        <taxon>core chlorophytes</taxon>
        <taxon>Chlorophyceae</taxon>
        <taxon>CS clade</taxon>
        <taxon>Chlamydomonadales</taxon>
        <taxon>Chlamydomonadaceae</taxon>
        <taxon>Chlamydomonas</taxon>
    </lineage>
</organism>
<dbReference type="Gene3D" id="3.30.200.20">
    <property type="entry name" value="Phosphorylase Kinase, domain 1"/>
    <property type="match status" value="1"/>
</dbReference>
<evidence type="ECO:0000313" key="4">
    <source>
        <dbReference type="EMBL" id="KAG2442958.1"/>
    </source>
</evidence>
<dbReference type="EMBL" id="JAEHOC010000004">
    <property type="protein sequence ID" value="KAG2442958.1"/>
    <property type="molecule type" value="Genomic_DNA"/>
</dbReference>
<dbReference type="SUPFAM" id="SSF56112">
    <property type="entry name" value="Protein kinase-like (PK-like)"/>
    <property type="match status" value="1"/>
</dbReference>
<dbReference type="AlphaFoldDB" id="A0A835TD68"/>
<evidence type="ECO:0000313" key="5">
    <source>
        <dbReference type="Proteomes" id="UP000650467"/>
    </source>
</evidence>
<feature type="region of interest" description="Disordered" evidence="2">
    <location>
        <begin position="533"/>
        <end position="570"/>
    </location>
</feature>
<keyword evidence="5" id="KW-1185">Reference proteome</keyword>
<accession>A0A835TD68</accession>
<feature type="domain" description="Protein kinase" evidence="3">
    <location>
        <begin position="37"/>
        <end position="301"/>
    </location>
</feature>
<protein>
    <recommendedName>
        <fullName evidence="3">Protein kinase domain-containing protein</fullName>
    </recommendedName>
</protein>
<evidence type="ECO:0000259" key="3">
    <source>
        <dbReference type="PROSITE" id="PS50011"/>
    </source>
</evidence>
<dbReference type="GO" id="GO:0004672">
    <property type="term" value="F:protein kinase activity"/>
    <property type="evidence" value="ECO:0007669"/>
    <property type="project" value="InterPro"/>
</dbReference>
<name>A0A835TD68_CHLIN</name>
<dbReference type="GO" id="GO:0005524">
    <property type="term" value="F:ATP binding"/>
    <property type="evidence" value="ECO:0007669"/>
    <property type="project" value="InterPro"/>
</dbReference>
<comment type="caution">
    <text evidence="4">The sequence shown here is derived from an EMBL/GenBank/DDBJ whole genome shotgun (WGS) entry which is preliminary data.</text>
</comment>
<proteinExistence type="inferred from homology"/>
<sequence length="955" mass="97809">MERAISGITSKLSSRKSTKDFSALAGGKEWPTDANQYQILDDCGRGVSATVHRAKCLTNGEIIAVKLMNLESMNCDLDEIIHEAQTMRMYNHPNILPLYTSFVHGQELWMVMPFVAGGSVLHIMKYAYPEGLDEVVIATIGREVLKGLDYVHKNGSIHRDVKAGNILVDGDGMVKLGDFGVAASLERGGSWGHDKQARMTFVGTPCWMAPEVMEQTMGYDFSADIWSFGITLLEMCHGHAPFAKFPPMKVLLMTLQNPAPTLEDKGKRHFSKALKDLVARCLQKESDKRPTAAQLLEHKFFKIARDSKYVKEYLVGNLPALADRVNRIRNGMAATNVTDNDRNLEKSQVGAAPSSSVGLGPGAAPLSADELEEIKAREEYRKGVSSWNFDLAALKAQAALEPDDDSSAHGANMLPTISESDEREDTLTGTSAAAAQAFLAAQAEETVPAAGGGGAAGAEAAAAAGEAARSFMSAFATISGQESTAKTGSVLPLSAASPTPAPMTVEVPAPAGAPLRAVASGEGLAGAAAAPASAAGYGEMPPPSPGGGVSPAAGLSREGSVGGNMGGMATTPTAVTKQKKGRFEVSEHPAVPPAAPPAPAGVVASGSAVALPSLATASATSTAPQMVSASSAGSLSTYNTMSMSGPSISGGTVPDLSALRGSATGLAEMAGAGSGGGAALLGGGGGGAGAHGEEGLMAMGMGMGMLTGQQLPPRSEVEESVTSVEPKQRGRFKIVAEQGAESRPLSKASSLANLSDAGKSRSDGGGGALLGKPPTGPSGPSSITPPIGVVLPKLQELLDHATAHQAALQKLLGAVQECEKGRVPLLLSRAQSTRSLFDGAPSIVPSPAAVDGAEELRSQMADLRARLAALEDENVRLRERNKVLETLHGASQQSATAGAPASSGPSYNSSVGGSSVRFNLPENSATLASPTLSVSPKLPVADLPSAPGSGIQPSS</sequence>
<dbReference type="InterPro" id="IPR011009">
    <property type="entry name" value="Kinase-like_dom_sf"/>
</dbReference>
<dbReference type="FunFam" id="1.10.510.10:FF:000947">
    <property type="entry name" value="serine/threonine-protein kinase OSR1"/>
    <property type="match status" value="1"/>
</dbReference>
<feature type="region of interest" description="Disordered" evidence="2">
    <location>
        <begin position="336"/>
        <end position="365"/>
    </location>
</feature>
<dbReference type="SMART" id="SM00220">
    <property type="entry name" value="S_TKc"/>
    <property type="match status" value="1"/>
</dbReference>
<gene>
    <name evidence="4" type="ORF">HXX76_003032</name>
</gene>
<evidence type="ECO:0000256" key="1">
    <source>
        <dbReference type="ARBA" id="ARBA00008874"/>
    </source>
</evidence>
<feature type="region of interest" description="Disordered" evidence="2">
    <location>
        <begin position="886"/>
        <end position="955"/>
    </location>
</feature>
<dbReference type="Pfam" id="PF00069">
    <property type="entry name" value="Pkinase"/>
    <property type="match status" value="1"/>
</dbReference>
<dbReference type="PANTHER" id="PTHR48014">
    <property type="entry name" value="SERINE/THREONINE-PROTEIN KINASE FRAY2"/>
    <property type="match status" value="1"/>
</dbReference>
<feature type="compositionally biased region" description="Low complexity" evidence="2">
    <location>
        <begin position="889"/>
        <end position="916"/>
    </location>
</feature>
<feature type="region of interest" description="Disordered" evidence="2">
    <location>
        <begin position="704"/>
        <end position="786"/>
    </location>
</feature>
<dbReference type="PANTHER" id="PTHR48014:SF21">
    <property type="entry name" value="SERINE_THREONINE-PROTEIN KINASE FRAY2"/>
    <property type="match status" value="1"/>
</dbReference>
<dbReference type="PROSITE" id="PS50011">
    <property type="entry name" value="PROTEIN_KINASE_DOM"/>
    <property type="match status" value="1"/>
</dbReference>
<dbReference type="InterPro" id="IPR000719">
    <property type="entry name" value="Prot_kinase_dom"/>
</dbReference>
<feature type="compositionally biased region" description="Polar residues" evidence="2">
    <location>
        <begin position="921"/>
        <end position="934"/>
    </location>
</feature>
<dbReference type="OrthoDB" id="248923at2759"/>
<dbReference type="GO" id="GO:0043539">
    <property type="term" value="F:protein serine/threonine kinase activator activity"/>
    <property type="evidence" value="ECO:0007669"/>
    <property type="project" value="InterPro"/>
</dbReference>
<dbReference type="InterPro" id="IPR047173">
    <property type="entry name" value="STRAD_A/B-like"/>
</dbReference>
<comment type="similarity">
    <text evidence="1">Belongs to the protein kinase superfamily. STE Ser/Thr protein kinase family. STE20 subfamily.</text>
</comment>
<dbReference type="Proteomes" id="UP000650467">
    <property type="component" value="Unassembled WGS sequence"/>
</dbReference>
<evidence type="ECO:0000256" key="2">
    <source>
        <dbReference type="SAM" id="MobiDB-lite"/>
    </source>
</evidence>
<reference evidence="4" key="1">
    <citation type="journal article" date="2020" name="bioRxiv">
        <title>Comparative genomics of Chlamydomonas.</title>
        <authorList>
            <person name="Craig R.J."/>
            <person name="Hasan A.R."/>
            <person name="Ness R.W."/>
            <person name="Keightley P.D."/>
        </authorList>
    </citation>
    <scope>NUCLEOTIDE SEQUENCE</scope>
    <source>
        <strain evidence="4">SAG 7.73</strain>
    </source>
</reference>